<accession>X0RV24</accession>
<dbReference type="InterPro" id="IPR032812">
    <property type="entry name" value="SbsA_Ig"/>
</dbReference>
<dbReference type="Pfam" id="PF13205">
    <property type="entry name" value="Big_5"/>
    <property type="match status" value="1"/>
</dbReference>
<evidence type="ECO:0000259" key="2">
    <source>
        <dbReference type="Pfam" id="PF11974"/>
    </source>
</evidence>
<dbReference type="AlphaFoldDB" id="X0RV24"/>
<feature type="non-terminal residue" evidence="4">
    <location>
        <position position="404"/>
    </location>
</feature>
<dbReference type="EMBL" id="BARS01005390">
    <property type="protein sequence ID" value="GAF72643.1"/>
    <property type="molecule type" value="Genomic_DNA"/>
</dbReference>
<evidence type="ECO:0000256" key="1">
    <source>
        <dbReference type="ARBA" id="ARBA00022729"/>
    </source>
</evidence>
<dbReference type="Pfam" id="PF11974">
    <property type="entry name" value="bMG3"/>
    <property type="match status" value="1"/>
</dbReference>
<feature type="domain" description="Alpha-2-macroglobulin MG3" evidence="2">
    <location>
        <begin position="303"/>
        <end position="397"/>
    </location>
</feature>
<name>X0RV24_9ZZZZ</name>
<evidence type="ECO:0000313" key="4">
    <source>
        <dbReference type="EMBL" id="GAF72643.1"/>
    </source>
</evidence>
<evidence type="ECO:0008006" key="5">
    <source>
        <dbReference type="Google" id="ProtNLM"/>
    </source>
</evidence>
<comment type="caution">
    <text evidence="4">The sequence shown here is derived from an EMBL/GenBank/DDBJ whole genome shotgun (WGS) entry which is preliminary data.</text>
</comment>
<proteinExistence type="predicted"/>
<reference evidence="4" key="1">
    <citation type="journal article" date="2014" name="Front. Microbiol.">
        <title>High frequency of phylogenetically diverse reductive dehalogenase-homologous genes in deep subseafloor sedimentary metagenomes.</title>
        <authorList>
            <person name="Kawai M."/>
            <person name="Futagami T."/>
            <person name="Toyoda A."/>
            <person name="Takaki Y."/>
            <person name="Nishi S."/>
            <person name="Hori S."/>
            <person name="Arai W."/>
            <person name="Tsubouchi T."/>
            <person name="Morono Y."/>
            <person name="Uchiyama I."/>
            <person name="Ito T."/>
            <person name="Fujiyama A."/>
            <person name="Inagaki F."/>
            <person name="Takami H."/>
        </authorList>
    </citation>
    <scope>NUCLEOTIDE SEQUENCE</scope>
    <source>
        <strain evidence="4">Expedition CK06-06</strain>
    </source>
</reference>
<feature type="domain" description="SbsA Ig-like" evidence="3">
    <location>
        <begin position="75"/>
        <end position="172"/>
    </location>
</feature>
<protein>
    <recommendedName>
        <fullName evidence="5">SbsA Ig-like domain-containing protein</fullName>
    </recommendedName>
</protein>
<organism evidence="4">
    <name type="scientific">marine sediment metagenome</name>
    <dbReference type="NCBI Taxonomy" id="412755"/>
    <lineage>
        <taxon>unclassified sequences</taxon>
        <taxon>metagenomes</taxon>
        <taxon>ecological metagenomes</taxon>
    </lineage>
</organism>
<gene>
    <name evidence="4" type="ORF">S01H1_10562</name>
</gene>
<keyword evidence="1" id="KW-0732">Signal</keyword>
<sequence length="404" mass="44355">MDHASVEGLFGMQTLHTEKPLTGRFQWHENTMGFIPDEELALDTEYVCWVERGALASTGTGTIPADSLWTFTTIKPPIVTRTLPLNGETDADPFSGISIQFSSPMDRDSVSANLSIIPEPTRVYSYWVESDTKLVLSSPLEPSTEHTVTLGAGIRGRHGHPVDGPTSFSFTTAALSPMVSLHVPGRVGSYDAYVQTVVYAAHRNITALKYSLYEMDEPTLMELIGENSWQVWDKFLPNESTLLLRWTEPVSSTLNAYLVTPTAVAQRDGEPLDPGIYCLTVTAPQMPGQREGVPAEKHIMLVSKTNLTLKCTATDALVWATDLATGEVVAGVPIVMYNEKGTVIAEGTTDDDGVFTTAYAQRDPWRPLFAFGRRLSELAMVSSQWSQGLSPWEFGLPSALYQEE</sequence>
<dbReference type="InterPro" id="IPR021868">
    <property type="entry name" value="Alpha_2_Macroglob_MG3"/>
</dbReference>
<evidence type="ECO:0000259" key="3">
    <source>
        <dbReference type="Pfam" id="PF13205"/>
    </source>
</evidence>